<dbReference type="InterPro" id="IPR020941">
    <property type="entry name" value="SUFU-like_domain"/>
</dbReference>
<evidence type="ECO:0000259" key="1">
    <source>
        <dbReference type="Pfam" id="PF05076"/>
    </source>
</evidence>
<reference evidence="3" key="1">
    <citation type="submission" date="2021-07" db="EMBL/GenBank/DDBJ databases">
        <title>Complete genome sequencing of a Clostridium isolate.</title>
        <authorList>
            <person name="Ueki A."/>
            <person name="Tonouchi A."/>
        </authorList>
    </citation>
    <scope>NUCLEOTIDE SEQUENCE [LARGE SCALE GENOMIC DNA]</scope>
    <source>
        <strain evidence="3">C5S11</strain>
    </source>
</reference>
<accession>A0ABM7T5N4</accession>
<evidence type="ECO:0000313" key="2">
    <source>
        <dbReference type="EMBL" id="BCZ47329.1"/>
    </source>
</evidence>
<keyword evidence="3" id="KW-1185">Reference proteome</keyword>
<feature type="domain" description="Suppressor of fused-like" evidence="1">
    <location>
        <begin position="3"/>
        <end position="146"/>
    </location>
</feature>
<sequence>MEQQQVTSYSTIGISGYSISYATENIPLRVEIVGSCASSFDCFANILASCAFNIINTKFTCYPGAIFQNVIKFYMPNSSMKHILFMSPFLWENSLKTLNLEDKKVAWLLAVPISEEEFKYANDKGIDVLEELFEEEQIDIFNLNRKSVQ</sequence>
<protein>
    <submittedName>
        <fullName evidence="2">Antitoxin YqcF</fullName>
    </submittedName>
</protein>
<gene>
    <name evidence="2" type="primary">yqcF</name>
    <name evidence="2" type="ORF">psyc5s11_33960</name>
</gene>
<dbReference type="Proteomes" id="UP000824633">
    <property type="component" value="Chromosome"/>
</dbReference>
<proteinExistence type="predicted"/>
<organism evidence="2 3">
    <name type="scientific">Clostridium gelidum</name>
    <dbReference type="NCBI Taxonomy" id="704125"/>
    <lineage>
        <taxon>Bacteria</taxon>
        <taxon>Bacillati</taxon>
        <taxon>Bacillota</taxon>
        <taxon>Clostridia</taxon>
        <taxon>Eubacteriales</taxon>
        <taxon>Clostridiaceae</taxon>
        <taxon>Clostridium</taxon>
    </lineage>
</organism>
<dbReference type="EMBL" id="AP024849">
    <property type="protein sequence ID" value="BCZ47329.1"/>
    <property type="molecule type" value="Genomic_DNA"/>
</dbReference>
<evidence type="ECO:0000313" key="3">
    <source>
        <dbReference type="Proteomes" id="UP000824633"/>
    </source>
</evidence>
<name>A0ABM7T5N4_9CLOT</name>
<dbReference type="Pfam" id="PF05076">
    <property type="entry name" value="SUFU"/>
    <property type="match status" value="1"/>
</dbReference>
<dbReference type="RefSeq" id="WP_258712347.1">
    <property type="nucleotide sequence ID" value="NZ_AP024849.1"/>
</dbReference>